<evidence type="ECO:0000256" key="1">
    <source>
        <dbReference type="ARBA" id="ARBA00004651"/>
    </source>
</evidence>
<dbReference type="InterPro" id="IPR051449">
    <property type="entry name" value="ABC-2_transporter_component"/>
</dbReference>
<evidence type="ECO:0000256" key="6">
    <source>
        <dbReference type="ARBA" id="ARBA00022989"/>
    </source>
</evidence>
<evidence type="ECO:0000256" key="4">
    <source>
        <dbReference type="ARBA" id="ARBA00022475"/>
    </source>
</evidence>
<feature type="transmembrane region" description="Helical" evidence="8">
    <location>
        <begin position="244"/>
        <end position="268"/>
    </location>
</feature>
<dbReference type="InterPro" id="IPR047817">
    <property type="entry name" value="ABC2_TM_bact-type"/>
</dbReference>
<keyword evidence="6 8" id="KW-1133">Transmembrane helix</keyword>
<proteinExistence type="inferred from homology"/>
<dbReference type="OrthoDB" id="9808686at2"/>
<dbReference type="GO" id="GO:0140359">
    <property type="term" value="F:ABC-type transporter activity"/>
    <property type="evidence" value="ECO:0007669"/>
    <property type="project" value="InterPro"/>
</dbReference>
<comment type="subcellular location">
    <subcellularLocation>
        <location evidence="1">Cell membrane</location>
        <topology evidence="1">Multi-pass membrane protein</topology>
    </subcellularLocation>
</comment>
<dbReference type="Pfam" id="PF12698">
    <property type="entry name" value="ABC2_membrane_3"/>
    <property type="match status" value="1"/>
</dbReference>
<dbReference type="Gene3D" id="3.40.1710.10">
    <property type="entry name" value="abc type-2 transporter like domain"/>
    <property type="match status" value="1"/>
</dbReference>
<name>A0A1W1WSG2_9BACT</name>
<dbReference type="PROSITE" id="PS51012">
    <property type="entry name" value="ABC_TM2"/>
    <property type="match status" value="1"/>
</dbReference>
<dbReference type="PANTHER" id="PTHR30294">
    <property type="entry name" value="MEMBRANE COMPONENT OF ABC TRANSPORTER YHHJ-RELATED"/>
    <property type="match status" value="1"/>
</dbReference>
<dbReference type="EMBL" id="FWWZ01000001">
    <property type="protein sequence ID" value="SMC09145.1"/>
    <property type="molecule type" value="Genomic_DNA"/>
</dbReference>
<dbReference type="AlphaFoldDB" id="A0A1W1WSG2"/>
<evidence type="ECO:0000256" key="2">
    <source>
        <dbReference type="ARBA" id="ARBA00007783"/>
    </source>
</evidence>
<dbReference type="PANTHER" id="PTHR30294:SF47">
    <property type="entry name" value="INNER MEMBRANE TRANSPORT PERMEASE YHHJ"/>
    <property type="match status" value="1"/>
</dbReference>
<evidence type="ECO:0000256" key="8">
    <source>
        <dbReference type="SAM" id="Phobius"/>
    </source>
</evidence>
<evidence type="ECO:0000313" key="11">
    <source>
        <dbReference type="Proteomes" id="UP000192602"/>
    </source>
</evidence>
<reference evidence="11" key="1">
    <citation type="submission" date="2017-04" db="EMBL/GenBank/DDBJ databases">
        <authorList>
            <person name="Varghese N."/>
            <person name="Submissions S."/>
        </authorList>
    </citation>
    <scope>NUCLEOTIDE SEQUENCE [LARGE SCALE GENOMIC DNA]</scope>
    <source>
        <strain evidence="11">DSM 16512</strain>
    </source>
</reference>
<dbReference type="Proteomes" id="UP000192602">
    <property type="component" value="Unassembled WGS sequence"/>
</dbReference>
<dbReference type="GO" id="GO:0005886">
    <property type="term" value="C:plasma membrane"/>
    <property type="evidence" value="ECO:0007669"/>
    <property type="project" value="UniProtKB-SubCell"/>
</dbReference>
<dbReference type="RefSeq" id="WP_143779630.1">
    <property type="nucleotide sequence ID" value="NZ_AP026671.1"/>
</dbReference>
<evidence type="ECO:0000256" key="5">
    <source>
        <dbReference type="ARBA" id="ARBA00022692"/>
    </source>
</evidence>
<comment type="similarity">
    <text evidence="2">Belongs to the ABC-2 integral membrane protein family.</text>
</comment>
<evidence type="ECO:0000256" key="7">
    <source>
        <dbReference type="ARBA" id="ARBA00023136"/>
    </source>
</evidence>
<feature type="transmembrane region" description="Helical" evidence="8">
    <location>
        <begin position="165"/>
        <end position="189"/>
    </location>
</feature>
<protein>
    <submittedName>
        <fullName evidence="10">ABC-2 type transport system permease protein</fullName>
    </submittedName>
</protein>
<feature type="transmembrane region" description="Helical" evidence="8">
    <location>
        <begin position="210"/>
        <end position="238"/>
    </location>
</feature>
<sequence length="360" mass="40558">MIRSFIVTFFKEILTFLRLPLLVLAVLYFYTLDVYIAGAGIAVKPRNVTIGYVDYTGGGVSQKILSHFHAPEFKKPKAFLDEQSLRKAIFNKDIMVGIIFDREFATNYAQGKKATINVLVDSTAAAQSFITLSYLQNIILDFQKLSLPVELKTHKLFNQNADTHMFISLAELLSVITLLSVILTAMVFVKEKEDGTWDLMLLMPVDAKMIILAKSLSQVFINLLGTIISVGFVILWAFDTPINGSFWAFVLLSFFYILSSAGIGLFIAAVARDIMQVAQLSILIMMPIIFLSGAWTPIYAMHPILQKLSLFSPLRYYIEGTESIFFRGTPFVDLWPYFAGVTLLGIMLYYYGFKKIGKLF</sequence>
<accession>A0A1W1WSG2</accession>
<feature type="transmembrane region" description="Helical" evidence="8">
    <location>
        <begin position="334"/>
        <end position="353"/>
    </location>
</feature>
<feature type="transmembrane region" description="Helical" evidence="8">
    <location>
        <begin position="21"/>
        <end position="43"/>
    </location>
</feature>
<keyword evidence="5 8" id="KW-0812">Transmembrane</keyword>
<dbReference type="InterPro" id="IPR013525">
    <property type="entry name" value="ABC2_TM"/>
</dbReference>
<keyword evidence="3" id="KW-0813">Transport</keyword>
<keyword evidence="11" id="KW-1185">Reference proteome</keyword>
<feature type="domain" description="ABC transmembrane type-2" evidence="9">
    <location>
        <begin position="132"/>
        <end position="359"/>
    </location>
</feature>
<evidence type="ECO:0000259" key="9">
    <source>
        <dbReference type="PROSITE" id="PS51012"/>
    </source>
</evidence>
<gene>
    <name evidence="10" type="ORF">SAMN05660197_0947</name>
</gene>
<keyword evidence="7 8" id="KW-0472">Membrane</keyword>
<evidence type="ECO:0000313" key="10">
    <source>
        <dbReference type="EMBL" id="SMC09145.1"/>
    </source>
</evidence>
<organism evidence="10 11">
    <name type="scientific">Nitratiruptor tergarcus DSM 16512</name>
    <dbReference type="NCBI Taxonomy" id="1069081"/>
    <lineage>
        <taxon>Bacteria</taxon>
        <taxon>Pseudomonadati</taxon>
        <taxon>Campylobacterota</taxon>
        <taxon>Epsilonproteobacteria</taxon>
        <taxon>Nautiliales</taxon>
        <taxon>Nitratiruptoraceae</taxon>
        <taxon>Nitratiruptor</taxon>
    </lineage>
</organism>
<dbReference type="STRING" id="1069081.SAMN05660197_0947"/>
<feature type="transmembrane region" description="Helical" evidence="8">
    <location>
        <begin position="280"/>
        <end position="300"/>
    </location>
</feature>
<keyword evidence="4" id="KW-1003">Cell membrane</keyword>
<evidence type="ECO:0000256" key="3">
    <source>
        <dbReference type="ARBA" id="ARBA00022448"/>
    </source>
</evidence>